<feature type="repeat" description="TPR" evidence="2">
    <location>
        <begin position="2024"/>
        <end position="2057"/>
    </location>
</feature>
<keyword evidence="2" id="KW-0802">TPR repeat</keyword>
<dbReference type="Gene3D" id="1.25.40.10">
    <property type="entry name" value="Tetratricopeptide repeat domain"/>
    <property type="match status" value="4"/>
</dbReference>
<dbReference type="Pfam" id="PF13176">
    <property type="entry name" value="TPR_7"/>
    <property type="match status" value="1"/>
</dbReference>
<keyword evidence="7" id="KW-1185">Reference proteome</keyword>
<feature type="compositionally biased region" description="Pro residues" evidence="4">
    <location>
        <begin position="1342"/>
        <end position="1354"/>
    </location>
</feature>
<keyword evidence="3" id="KW-0175">Coiled coil</keyword>
<feature type="coiled-coil region" evidence="3">
    <location>
        <begin position="2123"/>
        <end position="2150"/>
    </location>
</feature>
<dbReference type="SUPFAM" id="SSF81901">
    <property type="entry name" value="HCP-like"/>
    <property type="match status" value="4"/>
</dbReference>
<dbReference type="PROSITE" id="PS50005">
    <property type="entry name" value="TPR"/>
    <property type="match status" value="1"/>
</dbReference>
<dbReference type="InterPro" id="IPR006597">
    <property type="entry name" value="Sel1-like"/>
</dbReference>
<dbReference type="Pfam" id="PF08238">
    <property type="entry name" value="Sel1"/>
    <property type="match status" value="15"/>
</dbReference>
<protein>
    <recommendedName>
        <fullName evidence="5">Protein kinase domain-containing protein</fullName>
    </recommendedName>
</protein>
<feature type="region of interest" description="Disordered" evidence="4">
    <location>
        <begin position="615"/>
        <end position="634"/>
    </location>
</feature>
<evidence type="ECO:0000313" key="7">
    <source>
        <dbReference type="Proteomes" id="UP001470230"/>
    </source>
</evidence>
<comment type="caution">
    <text evidence="6">The sequence shown here is derived from an EMBL/GenBank/DDBJ whole genome shotgun (WGS) entry which is preliminary data.</text>
</comment>
<dbReference type="InterPro" id="IPR000719">
    <property type="entry name" value="Prot_kinase_dom"/>
</dbReference>
<evidence type="ECO:0000256" key="1">
    <source>
        <dbReference type="ARBA" id="ARBA00038101"/>
    </source>
</evidence>
<feature type="region of interest" description="Disordered" evidence="4">
    <location>
        <begin position="2236"/>
        <end position="2292"/>
    </location>
</feature>
<feature type="compositionally biased region" description="Polar residues" evidence="4">
    <location>
        <begin position="2250"/>
        <end position="2261"/>
    </location>
</feature>
<name>A0ABR2JLX7_9EUKA</name>
<comment type="similarity">
    <text evidence="1">Belongs to the sel-1 family.</text>
</comment>
<feature type="domain" description="Protein kinase" evidence="5">
    <location>
        <begin position="1056"/>
        <end position="1453"/>
    </location>
</feature>
<gene>
    <name evidence="6" type="ORF">M9Y10_004738</name>
</gene>
<evidence type="ECO:0000256" key="3">
    <source>
        <dbReference type="SAM" id="Coils"/>
    </source>
</evidence>
<dbReference type="SMART" id="SM00671">
    <property type="entry name" value="SEL1"/>
    <property type="match status" value="16"/>
</dbReference>
<feature type="compositionally biased region" description="Pro residues" evidence="4">
    <location>
        <begin position="1317"/>
        <end position="1333"/>
    </location>
</feature>
<sequence length="2439" mass="275359">MSVRITHSNAHGTFPVNEPHQMEIGPRNICCIYRTEKYLETPEFKSNPNSFLADIDFDKLIIFHFEELYDSRYLVLNNFDTNIIIQLTPQTQDYLITLSDEFKKAKLQPVDLGDDDHFANILNLDKTNFNFEEINHLVKSSTDALKQFSQPFYESDEGMTYSSFMNLSLTTIAMAFYCEVEELEKTEFIPNRTKYFEIYPGFSTKCVYTNTNQLLKDTILNDAEFNPKTAFHFTENGHFICSCSNYTILLEYPKTEQLNDVLYHLQNCQLFPVTPEDEDILISKYIVDMTHFPSHEEQEHLREELESLCQTYFPNSLPEPRISIMINERYLALTYKTVLAYNVFSGNFQSPPAEQQRSLASLASSTFALLNENKEENKEECENSDELKSLVKNNFNVDLPIPTNQIIDIEVLPGFTLTCLYSTSNNDVFRQFLQELGCDQITTVHFIPNEANEIFIGFCTVNHLLLLPKTSSLVQVNKVLFQIQNSQVYCIEEEDRSQLFQYYNFDILREFASAEQIQNLLELMNSKGNNDFEGEAYEFKEVNGELTYSGFFYLTKQVMKAYYDLITFSASEIDHLSEEPGSSEEPGPSEEHEFQDEGGDLNKVLDASASLLNKPIQPRTGVQPPAPKEHEITSDTCERIDSCEWRDYNYTNREITIKNSDFDIHDKFEFNEVADIKIDQNDGCGFIRCVLSTTEAPELANYARIIRPGKVATINFSTSPNGTVKFFSLCTGRDLIGVVNPSAEHINSIARDLNYSFVIPCKSVDFDILQSYENLQPFKRIASRDLVQDFEQKLDEEIERRGVSYEYDNPSTYSKFMNVTYRAYLGFLLSSRQDECEKLPQINDPDRQYSYVRTPASLYDPKFNLYQELNVNTVSEIELAPHCFVNCVISAAEDIVFDRYLSDIKIRHAVSIHFSSSPNRHLRYFTFCTGRDLVVVLNPTQPQMNQIIRKISSSKCHVIPCSLSDRSQFFFYDFLNKVSDTKIIPQRELPNVVEEINKCASSLYPRGFNHEIPMSYEKFLYIAYKTFVGFYVRGSYMRHIEPAWFYPLPSYKNHNFIVLRELTPTESLSINKENGRLYVIKEFNDEEDYKQALCIFANKKQRSSLVAPCYGSLMSKKCVDKKLAFAFGSRGTLREVLENNYLDIDTKKRITIELVYALAYLHMNGHYPCNISIDNVAISWTNNAMLTNFYEYPNVQGVSPEGHDVKCLGDIIYTLATGNDSNEENREAISPLLGFISRIYDLTQIEGTTACDLVSAILSSNTTPNEKKLIGRLTDELPQRYHRLHVFPPPPHCGPPPPDAPFGMFDKIGAQLLNGQAPPPGPPLPEGVPPPGPHEPEAPGVLPAPPPFFPGPHGPPKPFHGQPPFLGPPFHLPPPGMRCPCRGFCPFAGPKPGMTRYFKFDCSVNDGQLDSQTLNQLKVLRVGEKTAFHFVVNESSEETEDRTYIQCSNNECITLEHATPKALNTIIPKMEKTQVIPICDEDLDKLFEYYTFDLLLNICRQPELDKVRSKGEEIAGKFCDFEDKELTSSTIATSLAVSEPPPPPPAPRGGQEDLSYQNVTGVDNDMDIKKRFKNYMKAAERDNNPAALYNLGLMYSRGAGNVVEQDKQKAAEFYERAAEQGNDKAQFNLALLYAKGEGVPQDKAKAAELYEKAAEQGNPKAQSNLGLMYARGDGVEQNYERAIELFNEAAEQDDAEAQFNLGLLYNNGQGVPENKEKAIELFKQAADKGNNKAQFNLGVMYHNGVEDLLPKDDEKAAEFYSMAAAKGNPEAQFNLGVIYSKGVPDKIPQDKEKAAQLFQLAAEQGDVDALLNLGTMYSKGEGVEKNKEKTVELYEQAAAKNNPKAQFNLGVMYSKGDGVEQDKEKAAEYYEQAANQNVQQAKFNLGVMCFKGDGIPQDKEKAAELFEQSANDGNSKAAFNLAVMYQKGDGVDQNTTKAVELYEKAAKKNNKDALLNLGAIYNDGLDEIDEDVDKAVDYFQRAADLGSTKAQLILGQMYLHGDQINEDLDKAENLLQQASQHNCDEAFLHLGDLYAKQGDDEKAQRFYRRAAEAGVPGAEDKLNQSNPDQIQTLYDSLEERIKVLRNVTNNDNDDNDDNIISRSLGGVTDFLLIPQEHSTKKGLSECIATYKNANSMMKEVEDEVDNYIKNEQSKLSNQIEEEEEVHSSQSASRSKLPSLGTNRSRNASAVSSSTNVNVSEDEELATLRRQVQTLQSQLDTINQQIELETHYSSGAQASASAQMSSGSARNDANFNRLTPTSPRRKQQPILSPRDPDTPSPRRNGATSPRALRNKIRTLQKKADENDVDSICSLAACYMLGEGVDKDITKAFELYLKAAELGSPDALYQTGVCYSYGKGTDVDKEKGFEYYLRSAELNNPKAQFAVGHFYEYGNEEFQSDHELAKEWYRKAAEQGHDGARRALENCPSEAALVEINSDEQ</sequence>
<dbReference type="EMBL" id="JAPFFF010000011">
    <property type="protein sequence ID" value="KAK8877975.1"/>
    <property type="molecule type" value="Genomic_DNA"/>
</dbReference>
<dbReference type="PANTHER" id="PTHR11102:SF160">
    <property type="entry name" value="ERAD-ASSOCIATED E3 UBIQUITIN-PROTEIN LIGASE COMPONENT HRD3"/>
    <property type="match status" value="1"/>
</dbReference>
<dbReference type="SUPFAM" id="SSF56112">
    <property type="entry name" value="Protein kinase-like (PK-like)"/>
    <property type="match status" value="1"/>
</dbReference>
<accession>A0ABR2JLX7</accession>
<feature type="region of interest" description="Disordered" evidence="4">
    <location>
        <begin position="575"/>
        <end position="597"/>
    </location>
</feature>
<dbReference type="SMART" id="SM00028">
    <property type="entry name" value="TPR"/>
    <property type="match status" value="5"/>
</dbReference>
<dbReference type="InterPro" id="IPR019734">
    <property type="entry name" value="TPR_rpt"/>
</dbReference>
<evidence type="ECO:0000313" key="6">
    <source>
        <dbReference type="EMBL" id="KAK8877975.1"/>
    </source>
</evidence>
<evidence type="ECO:0000259" key="5">
    <source>
        <dbReference type="SMART" id="SM00220"/>
    </source>
</evidence>
<evidence type="ECO:0000256" key="2">
    <source>
        <dbReference type="PROSITE-ProRule" id="PRU00339"/>
    </source>
</evidence>
<feature type="region of interest" description="Disordered" evidence="4">
    <location>
        <begin position="1313"/>
        <end position="1354"/>
    </location>
</feature>
<feature type="region of interest" description="Disordered" evidence="4">
    <location>
        <begin position="1535"/>
        <end position="1555"/>
    </location>
</feature>
<dbReference type="InterPro" id="IPR050767">
    <property type="entry name" value="Sel1_AlgK"/>
</dbReference>
<dbReference type="Proteomes" id="UP001470230">
    <property type="component" value="Unassembled WGS sequence"/>
</dbReference>
<dbReference type="PANTHER" id="PTHR11102">
    <property type="entry name" value="SEL-1-LIKE PROTEIN"/>
    <property type="match status" value="1"/>
</dbReference>
<dbReference type="InterPro" id="IPR011009">
    <property type="entry name" value="Kinase-like_dom_sf"/>
</dbReference>
<feature type="region of interest" description="Disordered" evidence="4">
    <location>
        <begin position="2155"/>
        <end position="2201"/>
    </location>
</feature>
<reference evidence="6 7" key="1">
    <citation type="submission" date="2024-04" db="EMBL/GenBank/DDBJ databases">
        <title>Tritrichomonas musculus Genome.</title>
        <authorList>
            <person name="Alves-Ferreira E."/>
            <person name="Grigg M."/>
            <person name="Lorenzi H."/>
            <person name="Galac M."/>
        </authorList>
    </citation>
    <scope>NUCLEOTIDE SEQUENCE [LARGE SCALE GENOMIC DNA]</scope>
    <source>
        <strain evidence="6 7">EAF2021</strain>
    </source>
</reference>
<dbReference type="InterPro" id="IPR011990">
    <property type="entry name" value="TPR-like_helical_dom_sf"/>
</dbReference>
<proteinExistence type="inferred from homology"/>
<evidence type="ECO:0000256" key="4">
    <source>
        <dbReference type="SAM" id="MobiDB-lite"/>
    </source>
</evidence>
<feature type="compositionally biased region" description="Low complexity" evidence="4">
    <location>
        <begin position="2181"/>
        <end position="2198"/>
    </location>
</feature>
<organism evidence="6 7">
    <name type="scientific">Tritrichomonas musculus</name>
    <dbReference type="NCBI Taxonomy" id="1915356"/>
    <lineage>
        <taxon>Eukaryota</taxon>
        <taxon>Metamonada</taxon>
        <taxon>Parabasalia</taxon>
        <taxon>Tritrichomonadida</taxon>
        <taxon>Tritrichomonadidae</taxon>
        <taxon>Tritrichomonas</taxon>
    </lineage>
</organism>
<feature type="compositionally biased region" description="Low complexity" evidence="4">
    <location>
        <begin position="2236"/>
        <end position="2248"/>
    </location>
</feature>
<dbReference type="SMART" id="SM00220">
    <property type="entry name" value="S_TKc"/>
    <property type="match status" value="1"/>
</dbReference>